<evidence type="ECO:0000256" key="1">
    <source>
        <dbReference type="SAM" id="Phobius"/>
    </source>
</evidence>
<protein>
    <recommendedName>
        <fullName evidence="4">Transmembrane protein</fullName>
    </recommendedName>
</protein>
<name>A0AAE9DVS3_CAEBR</name>
<evidence type="ECO:0008006" key="4">
    <source>
        <dbReference type="Google" id="ProtNLM"/>
    </source>
</evidence>
<sequence>MEFILPVMTQFGRKKKWKFLRIVYLAIFVYLIYRTLSFIHVLYLNYRLGSPMDFSEMMLEKNPRKFLEDFVKFNQNFIPFDFRKIAAENEKTLQEYRKIFIQQSRQIGSVRK</sequence>
<dbReference type="Proteomes" id="UP000827892">
    <property type="component" value="Chromosome I"/>
</dbReference>
<keyword evidence="1" id="KW-1133">Transmembrane helix</keyword>
<accession>A0AAE9DVS3</accession>
<gene>
    <name evidence="2" type="ORF">L3Y34_016232</name>
</gene>
<proteinExistence type="predicted"/>
<dbReference type="EMBL" id="CP090891">
    <property type="protein sequence ID" value="ULU13590.1"/>
    <property type="molecule type" value="Genomic_DNA"/>
</dbReference>
<evidence type="ECO:0000313" key="2">
    <source>
        <dbReference type="EMBL" id="ULU13590.1"/>
    </source>
</evidence>
<evidence type="ECO:0000313" key="3">
    <source>
        <dbReference type="Proteomes" id="UP000827892"/>
    </source>
</evidence>
<keyword evidence="1" id="KW-0472">Membrane</keyword>
<keyword evidence="1" id="KW-0812">Transmembrane</keyword>
<organism evidence="2 3">
    <name type="scientific">Caenorhabditis briggsae</name>
    <dbReference type="NCBI Taxonomy" id="6238"/>
    <lineage>
        <taxon>Eukaryota</taxon>
        <taxon>Metazoa</taxon>
        <taxon>Ecdysozoa</taxon>
        <taxon>Nematoda</taxon>
        <taxon>Chromadorea</taxon>
        <taxon>Rhabditida</taxon>
        <taxon>Rhabditina</taxon>
        <taxon>Rhabditomorpha</taxon>
        <taxon>Rhabditoidea</taxon>
        <taxon>Rhabditidae</taxon>
        <taxon>Peloderinae</taxon>
        <taxon>Caenorhabditis</taxon>
    </lineage>
</organism>
<dbReference type="AlphaFoldDB" id="A0AAE9DVS3"/>
<reference evidence="2 3" key="1">
    <citation type="submission" date="2022-05" db="EMBL/GenBank/DDBJ databases">
        <title>Chromosome-level reference genomes for two strains of Caenorhabditis briggsae: an improved platform for comparative genomics.</title>
        <authorList>
            <person name="Stevens L."/>
            <person name="Andersen E.C."/>
        </authorList>
    </citation>
    <scope>NUCLEOTIDE SEQUENCE [LARGE SCALE GENOMIC DNA]</scope>
    <source>
        <strain evidence="2">QX1410_ONT</strain>
        <tissue evidence="2">Whole-organism</tissue>
    </source>
</reference>
<feature type="transmembrane region" description="Helical" evidence="1">
    <location>
        <begin position="21"/>
        <end position="43"/>
    </location>
</feature>